<evidence type="ECO:0000313" key="2">
    <source>
        <dbReference type="Proteomes" id="UP000244056"/>
    </source>
</evidence>
<dbReference type="KEGG" id="nsp:BMF81_03619"/>
<dbReference type="AlphaFoldDB" id="A0A2S0Q9Y8"/>
<organism evidence="1 2">
    <name type="scientific">Nodularia spumigena UHCC 0039</name>
    <dbReference type="NCBI Taxonomy" id="1914872"/>
    <lineage>
        <taxon>Bacteria</taxon>
        <taxon>Bacillati</taxon>
        <taxon>Cyanobacteriota</taxon>
        <taxon>Cyanophyceae</taxon>
        <taxon>Nostocales</taxon>
        <taxon>Nodulariaceae</taxon>
        <taxon>Nodularia</taxon>
    </lineage>
</organism>
<proteinExistence type="predicted"/>
<dbReference type="Proteomes" id="UP000244056">
    <property type="component" value="Chromosome"/>
</dbReference>
<evidence type="ECO:0000313" key="1">
    <source>
        <dbReference type="EMBL" id="AVZ31181.1"/>
    </source>
</evidence>
<dbReference type="PANTHER" id="PTHR37203:SF3">
    <property type="entry name" value="SLR0975 PROTEIN"/>
    <property type="match status" value="1"/>
</dbReference>
<dbReference type="EMBL" id="CP020114">
    <property type="protein sequence ID" value="AVZ31181.1"/>
    <property type="molecule type" value="Genomic_DNA"/>
</dbReference>
<gene>
    <name evidence="1" type="ORF">BMF81_03619</name>
</gene>
<protein>
    <submittedName>
        <fullName evidence="1">Uncharacterized protein</fullName>
    </submittedName>
</protein>
<reference evidence="1 2" key="1">
    <citation type="submission" date="2017-03" db="EMBL/GenBank/DDBJ databases">
        <title>Comparative genomics of the toxic Baltic Sea cyanobacteria Nodularia spumigena UHCC 0039 and its response on varying salinity.</title>
        <authorList>
            <person name="Teikari J.E."/>
        </authorList>
    </citation>
    <scope>NUCLEOTIDE SEQUENCE [LARGE SCALE GENOMIC DNA]</scope>
    <source>
        <strain evidence="1 2">UHCC 0039</strain>
    </source>
</reference>
<sequence length="299" mass="33972">MTANSTIKYIKPAHREEGKLDELRAALELATEEELQDLTAILFSRKFNPLDYVHTPEPIEVQSQNHQAWLDTLENRFRFLAADGMTVLRGRTSQVTYRQALIQVCKYLKIPYSAELTTVDLEAELFLHLLGQVWKKLPENEKQKLNQQVQRQLSQSQLKQPLPLLLQRDPLGLLVKGGSALAVTSILQPLVLQQIARQFAIHFAKYQVAQQTAIAGSQAAANQFKGYVALQMARRGMTMNAARYGAVRSVFTFIGPVMWTWFFADLGWRAIATNYGRIIPTIFALAQIRLTRGEYWEPA</sequence>
<name>A0A2S0Q9Y8_NODSP</name>
<accession>A0A2S0Q9Y8</accession>
<dbReference type="PANTHER" id="PTHR37203">
    <property type="match status" value="1"/>
</dbReference>